<protein>
    <recommendedName>
        <fullName evidence="4">histidine kinase</fullName>
        <ecNumber evidence="4">2.7.13.3</ecNumber>
    </recommendedName>
</protein>
<evidence type="ECO:0000259" key="15">
    <source>
        <dbReference type="PROSITE" id="PS50109"/>
    </source>
</evidence>
<dbReference type="GO" id="GO:0000155">
    <property type="term" value="F:phosphorelay sensor kinase activity"/>
    <property type="evidence" value="ECO:0007669"/>
    <property type="project" value="InterPro"/>
</dbReference>
<name>A0A5J4KWV0_9ZZZZ</name>
<dbReference type="GO" id="GO:0005524">
    <property type="term" value="F:ATP binding"/>
    <property type="evidence" value="ECO:0007669"/>
    <property type="project" value="UniProtKB-KW"/>
</dbReference>
<dbReference type="PROSITE" id="PS50109">
    <property type="entry name" value="HIS_KIN"/>
    <property type="match status" value="1"/>
</dbReference>
<dbReference type="InterPro" id="IPR005467">
    <property type="entry name" value="His_kinase_dom"/>
</dbReference>
<sequence length="347" mass="38980">MEKQQIYDIIIDNLPVGFSIVDKNGIIVDFNNTAEKLTGYSRKEIIGRQHLKMLHGTEDKDRCPLFGHTFQKHEQIVAVEATIMKRDGDFIIASVTASPLFDSNGNFIGGIELFKDITELKRLERERKNILSMFAHDMKSPVITAEGFISRMLSGKTGPLTEVQRNYLELVKEELDGLQGLIADFLEFSRFEATECKPVIGPFNIEAAIRRHIEAARVEADRKNIEIFFESSDEIPLIYADAMLMGRVITNLLDNAIKYTNIGGSVTIRLVNTDKYILVQISDTGIGISEDHLPYIFDAFYRGKRDMKGSGLGLSIAKTIVEAHGGRIWAESVPEKGSTFSFTIPKR</sequence>
<dbReference type="FunFam" id="3.30.565.10:FF:000023">
    <property type="entry name" value="PAS domain-containing sensor histidine kinase"/>
    <property type="match status" value="1"/>
</dbReference>
<feature type="domain" description="Histidine kinase" evidence="15">
    <location>
        <begin position="133"/>
        <end position="347"/>
    </location>
</feature>
<keyword evidence="10 18" id="KW-0418">Kinase</keyword>
<dbReference type="NCBIfam" id="TIGR00229">
    <property type="entry name" value="sensory_box"/>
    <property type="match status" value="1"/>
</dbReference>
<keyword evidence="12" id="KW-1133">Transmembrane helix</keyword>
<keyword evidence="14" id="KW-0472">Membrane</keyword>
<dbReference type="InterPro" id="IPR003594">
    <property type="entry name" value="HATPase_dom"/>
</dbReference>
<evidence type="ECO:0000256" key="1">
    <source>
        <dbReference type="ARBA" id="ARBA00000085"/>
    </source>
</evidence>
<dbReference type="SMART" id="SM00388">
    <property type="entry name" value="HisKA"/>
    <property type="match status" value="1"/>
</dbReference>
<keyword evidence="13" id="KW-0902">Two-component regulatory system</keyword>
<evidence type="ECO:0000256" key="9">
    <source>
        <dbReference type="ARBA" id="ARBA00022741"/>
    </source>
</evidence>
<dbReference type="SMART" id="SM00387">
    <property type="entry name" value="HATPase_c"/>
    <property type="match status" value="1"/>
</dbReference>
<dbReference type="AlphaFoldDB" id="A0A5J4KWV0"/>
<dbReference type="InterPro" id="IPR035965">
    <property type="entry name" value="PAS-like_dom_sf"/>
</dbReference>
<comment type="caution">
    <text evidence="18">The sequence shown here is derived from an EMBL/GenBank/DDBJ whole genome shotgun (WGS) entry which is preliminary data.</text>
</comment>
<keyword evidence="6" id="KW-0597">Phosphoprotein</keyword>
<dbReference type="Gene3D" id="3.30.565.10">
    <property type="entry name" value="Histidine kinase-like ATPase, C-terminal domain"/>
    <property type="match status" value="1"/>
</dbReference>
<evidence type="ECO:0000256" key="12">
    <source>
        <dbReference type="ARBA" id="ARBA00022989"/>
    </source>
</evidence>
<dbReference type="SMART" id="SM00091">
    <property type="entry name" value="PAS"/>
    <property type="match status" value="1"/>
</dbReference>
<gene>
    <name evidence="18" type="ORF">A45J_1480</name>
</gene>
<dbReference type="Gene3D" id="3.30.450.20">
    <property type="entry name" value="PAS domain"/>
    <property type="match status" value="1"/>
</dbReference>
<evidence type="ECO:0000259" key="17">
    <source>
        <dbReference type="PROSITE" id="PS50113"/>
    </source>
</evidence>
<dbReference type="EC" id="2.7.13.3" evidence="4"/>
<dbReference type="PROSITE" id="PS50112">
    <property type="entry name" value="PAS"/>
    <property type="match status" value="1"/>
</dbReference>
<dbReference type="Gene3D" id="1.10.287.130">
    <property type="match status" value="1"/>
</dbReference>
<keyword evidence="11" id="KW-0067">ATP-binding</keyword>
<dbReference type="InterPro" id="IPR004358">
    <property type="entry name" value="Sig_transdc_His_kin-like_C"/>
</dbReference>
<dbReference type="Pfam" id="PF00512">
    <property type="entry name" value="HisKA"/>
    <property type="match status" value="1"/>
</dbReference>
<evidence type="ECO:0000259" key="16">
    <source>
        <dbReference type="PROSITE" id="PS50112"/>
    </source>
</evidence>
<dbReference type="InterPro" id="IPR036890">
    <property type="entry name" value="HATPase_C_sf"/>
</dbReference>
<dbReference type="InterPro" id="IPR050351">
    <property type="entry name" value="BphY/WalK/GraS-like"/>
</dbReference>
<proteinExistence type="predicted"/>
<dbReference type="PRINTS" id="PR00344">
    <property type="entry name" value="BCTRLSENSOR"/>
</dbReference>
<keyword evidence="8" id="KW-0812">Transmembrane</keyword>
<evidence type="ECO:0000256" key="4">
    <source>
        <dbReference type="ARBA" id="ARBA00012438"/>
    </source>
</evidence>
<evidence type="ECO:0000256" key="3">
    <source>
        <dbReference type="ARBA" id="ARBA00004236"/>
    </source>
</evidence>
<comment type="catalytic activity">
    <reaction evidence="1">
        <text>ATP + protein L-histidine = ADP + protein N-phospho-L-histidine.</text>
        <dbReference type="EC" id="2.7.13.3"/>
    </reaction>
</comment>
<dbReference type="InterPro" id="IPR036097">
    <property type="entry name" value="HisK_dim/P_sf"/>
</dbReference>
<dbReference type="Pfam" id="PF02518">
    <property type="entry name" value="HATPase_c"/>
    <property type="match status" value="1"/>
</dbReference>
<evidence type="ECO:0000256" key="8">
    <source>
        <dbReference type="ARBA" id="ARBA00022692"/>
    </source>
</evidence>
<dbReference type="PROSITE" id="PS50113">
    <property type="entry name" value="PAC"/>
    <property type="match status" value="1"/>
</dbReference>
<dbReference type="InterPro" id="IPR003661">
    <property type="entry name" value="HisK_dim/P_dom"/>
</dbReference>
<evidence type="ECO:0000256" key="11">
    <source>
        <dbReference type="ARBA" id="ARBA00022840"/>
    </source>
</evidence>
<dbReference type="Pfam" id="PF13426">
    <property type="entry name" value="PAS_9"/>
    <property type="match status" value="1"/>
</dbReference>
<comment type="subcellular location">
    <subcellularLocation>
        <location evidence="3">Cell membrane</location>
    </subcellularLocation>
    <subcellularLocation>
        <location evidence="2">Membrane</location>
        <topology evidence="2">Multi-pass membrane protein</topology>
    </subcellularLocation>
</comment>
<dbReference type="GO" id="GO:0000156">
    <property type="term" value="F:phosphorelay response regulator activity"/>
    <property type="evidence" value="ECO:0007669"/>
    <property type="project" value="TreeGrafter"/>
</dbReference>
<accession>A0A5J4KWV0</accession>
<dbReference type="SUPFAM" id="SSF47384">
    <property type="entry name" value="Homodimeric domain of signal transducing histidine kinase"/>
    <property type="match status" value="1"/>
</dbReference>
<keyword evidence="9" id="KW-0547">Nucleotide-binding</keyword>
<dbReference type="GO" id="GO:0007234">
    <property type="term" value="P:osmosensory signaling via phosphorelay pathway"/>
    <property type="evidence" value="ECO:0007669"/>
    <property type="project" value="TreeGrafter"/>
</dbReference>
<dbReference type="GO" id="GO:0030295">
    <property type="term" value="F:protein kinase activator activity"/>
    <property type="evidence" value="ECO:0007669"/>
    <property type="project" value="TreeGrafter"/>
</dbReference>
<evidence type="ECO:0000256" key="5">
    <source>
        <dbReference type="ARBA" id="ARBA00022475"/>
    </source>
</evidence>
<dbReference type="CDD" id="cd00082">
    <property type="entry name" value="HisKA"/>
    <property type="match status" value="1"/>
</dbReference>
<evidence type="ECO:0000256" key="14">
    <source>
        <dbReference type="ARBA" id="ARBA00023136"/>
    </source>
</evidence>
<reference evidence="18" key="1">
    <citation type="submission" date="2019-10" db="EMBL/GenBank/DDBJ databases">
        <title>Metagenomic sequencing of thiosulfate-disproportionating enrichment culture.</title>
        <authorList>
            <person name="Umezawa K."/>
            <person name="Kojima H."/>
            <person name="Fukui M."/>
        </authorList>
    </citation>
    <scope>NUCLEOTIDE SEQUENCE</scope>
    <source>
        <strain evidence="18">45J</strain>
    </source>
</reference>
<dbReference type="InterPro" id="IPR000700">
    <property type="entry name" value="PAS-assoc_C"/>
</dbReference>
<dbReference type="SUPFAM" id="SSF55785">
    <property type="entry name" value="PYP-like sensor domain (PAS domain)"/>
    <property type="match status" value="1"/>
</dbReference>
<dbReference type="EMBL" id="BLAB01000001">
    <property type="protein sequence ID" value="GER93724.1"/>
    <property type="molecule type" value="Genomic_DNA"/>
</dbReference>
<dbReference type="CDD" id="cd00130">
    <property type="entry name" value="PAS"/>
    <property type="match status" value="1"/>
</dbReference>
<evidence type="ECO:0000256" key="2">
    <source>
        <dbReference type="ARBA" id="ARBA00004141"/>
    </source>
</evidence>
<feature type="domain" description="PAC" evidence="17">
    <location>
        <begin position="77"/>
        <end position="129"/>
    </location>
</feature>
<dbReference type="PANTHER" id="PTHR42878:SF7">
    <property type="entry name" value="SENSOR HISTIDINE KINASE GLRK"/>
    <property type="match status" value="1"/>
</dbReference>
<evidence type="ECO:0000313" key="18">
    <source>
        <dbReference type="EMBL" id="GER93724.1"/>
    </source>
</evidence>
<organism evidence="18">
    <name type="scientific">hot springs metagenome</name>
    <dbReference type="NCBI Taxonomy" id="433727"/>
    <lineage>
        <taxon>unclassified sequences</taxon>
        <taxon>metagenomes</taxon>
        <taxon>ecological metagenomes</taxon>
    </lineage>
</organism>
<dbReference type="GO" id="GO:0005886">
    <property type="term" value="C:plasma membrane"/>
    <property type="evidence" value="ECO:0007669"/>
    <property type="project" value="UniProtKB-SubCell"/>
</dbReference>
<evidence type="ECO:0000256" key="10">
    <source>
        <dbReference type="ARBA" id="ARBA00022777"/>
    </source>
</evidence>
<evidence type="ECO:0000256" key="13">
    <source>
        <dbReference type="ARBA" id="ARBA00023012"/>
    </source>
</evidence>
<dbReference type="SUPFAM" id="SSF55874">
    <property type="entry name" value="ATPase domain of HSP90 chaperone/DNA topoisomerase II/histidine kinase"/>
    <property type="match status" value="1"/>
</dbReference>
<evidence type="ECO:0000256" key="7">
    <source>
        <dbReference type="ARBA" id="ARBA00022679"/>
    </source>
</evidence>
<dbReference type="InterPro" id="IPR000014">
    <property type="entry name" value="PAS"/>
</dbReference>
<dbReference type="CDD" id="cd00075">
    <property type="entry name" value="HATPase"/>
    <property type="match status" value="1"/>
</dbReference>
<keyword evidence="5" id="KW-1003">Cell membrane</keyword>
<evidence type="ECO:0000256" key="6">
    <source>
        <dbReference type="ARBA" id="ARBA00022553"/>
    </source>
</evidence>
<keyword evidence="7" id="KW-0808">Transferase</keyword>
<dbReference type="PANTHER" id="PTHR42878">
    <property type="entry name" value="TWO-COMPONENT HISTIDINE KINASE"/>
    <property type="match status" value="1"/>
</dbReference>
<feature type="domain" description="PAS" evidence="16">
    <location>
        <begin position="3"/>
        <end position="61"/>
    </location>
</feature>